<dbReference type="InterPro" id="IPR027417">
    <property type="entry name" value="P-loop_NTPase"/>
</dbReference>
<dbReference type="EMBL" id="JAULSU010000007">
    <property type="protein sequence ID" value="KAK0612187.1"/>
    <property type="molecule type" value="Genomic_DNA"/>
</dbReference>
<dbReference type="Gene3D" id="3.40.50.300">
    <property type="entry name" value="P-loop containing nucleotide triphosphate hydrolases"/>
    <property type="match status" value="1"/>
</dbReference>
<sequence length="396" mass="43962">MESLDEFPLKDSAVVVVMGPTGSGKSSFISLLADEPVGTSQSLHSHTVGTRPYKLKDQIGGKNVLLVDTPGFDDTARSDAEILKEIAFFLVTLHDKHVRLAGLIYMHRICDPRMSGSAIKNLRLFKSLCGEQNYNHVALVSTMWSESSDEKTLQKQRLEELRSTFWKDMIQGGSSVKKHRGDEVSALDIVRGLVAKGSSTRRPISLAIQLELGAEGKTLGDTAAGRLLLQEILGDKERTARELAELQLGLEQAEQSEDHDAATSIRREQEVISARRAARTHDIESLGNHFSQIADEQRRRYHQTVADLQHDEESSDERRPGSSSSRHSIQKSPKTGKRTYITTVRSRSKRPVHKSQHRTADSGPTRANESPPQTPKRGSAVSKEVALLTWIAKSYR</sequence>
<evidence type="ECO:0000313" key="4">
    <source>
        <dbReference type="EMBL" id="KAK0612187.1"/>
    </source>
</evidence>
<keyword evidence="4" id="KW-0378">Hydrolase</keyword>
<accession>A0AA39TI31</accession>
<organism evidence="4 5">
    <name type="scientific">Immersiella caudata</name>
    <dbReference type="NCBI Taxonomy" id="314043"/>
    <lineage>
        <taxon>Eukaryota</taxon>
        <taxon>Fungi</taxon>
        <taxon>Dikarya</taxon>
        <taxon>Ascomycota</taxon>
        <taxon>Pezizomycotina</taxon>
        <taxon>Sordariomycetes</taxon>
        <taxon>Sordariomycetidae</taxon>
        <taxon>Sordariales</taxon>
        <taxon>Lasiosphaeriaceae</taxon>
        <taxon>Immersiella</taxon>
    </lineage>
</organism>
<proteinExistence type="predicted"/>
<name>A0AA39TI31_9PEZI</name>
<comment type="caution">
    <text evidence="4">The sequence shown here is derived from an EMBL/GenBank/DDBJ whole genome shotgun (WGS) entry which is preliminary data.</text>
</comment>
<protein>
    <submittedName>
        <fullName evidence="4">P-loop containing nucleoside triphosphate hydrolase protein</fullName>
    </submittedName>
</protein>
<gene>
    <name evidence="4" type="ORF">B0T14DRAFT_572005</name>
</gene>
<keyword evidence="1" id="KW-0547">Nucleotide-binding</keyword>
<feature type="region of interest" description="Disordered" evidence="2">
    <location>
        <begin position="306"/>
        <end position="382"/>
    </location>
</feature>
<reference evidence="4" key="1">
    <citation type="submission" date="2023-06" db="EMBL/GenBank/DDBJ databases">
        <title>Genome-scale phylogeny and comparative genomics of the fungal order Sordariales.</title>
        <authorList>
            <consortium name="Lawrence Berkeley National Laboratory"/>
            <person name="Hensen N."/>
            <person name="Bonometti L."/>
            <person name="Westerberg I."/>
            <person name="Brannstrom I.O."/>
            <person name="Guillou S."/>
            <person name="Cros-Aarteil S."/>
            <person name="Calhoun S."/>
            <person name="Haridas S."/>
            <person name="Kuo A."/>
            <person name="Mondo S."/>
            <person name="Pangilinan J."/>
            <person name="Riley R."/>
            <person name="Labutti K."/>
            <person name="Andreopoulos B."/>
            <person name="Lipzen A."/>
            <person name="Chen C."/>
            <person name="Yanf M."/>
            <person name="Daum C."/>
            <person name="Ng V."/>
            <person name="Clum A."/>
            <person name="Steindorff A."/>
            <person name="Ohm R."/>
            <person name="Martin F."/>
            <person name="Silar P."/>
            <person name="Natvig D."/>
            <person name="Lalanne C."/>
            <person name="Gautier V."/>
            <person name="Ament-Velasquez S.L."/>
            <person name="Kruys A."/>
            <person name="Hutchinson M.I."/>
            <person name="Powell A.J."/>
            <person name="Barry K."/>
            <person name="Miller A.N."/>
            <person name="Grigoriev I.V."/>
            <person name="Debuchy R."/>
            <person name="Gladieux P."/>
            <person name="Thoren M.H."/>
            <person name="Johannesson H."/>
        </authorList>
    </citation>
    <scope>NUCLEOTIDE SEQUENCE</scope>
    <source>
        <strain evidence="4">CBS 606.72</strain>
    </source>
</reference>
<dbReference type="AlphaFoldDB" id="A0AA39TI31"/>
<evidence type="ECO:0000259" key="3">
    <source>
        <dbReference type="Pfam" id="PF04548"/>
    </source>
</evidence>
<evidence type="ECO:0000256" key="1">
    <source>
        <dbReference type="ARBA" id="ARBA00022741"/>
    </source>
</evidence>
<dbReference type="CDD" id="cd00882">
    <property type="entry name" value="Ras_like_GTPase"/>
    <property type="match status" value="1"/>
</dbReference>
<dbReference type="GO" id="GO:0005525">
    <property type="term" value="F:GTP binding"/>
    <property type="evidence" value="ECO:0007669"/>
    <property type="project" value="InterPro"/>
</dbReference>
<feature type="compositionally biased region" description="Basic and acidic residues" evidence="2">
    <location>
        <begin position="308"/>
        <end position="320"/>
    </location>
</feature>
<keyword evidence="5" id="KW-1185">Reference proteome</keyword>
<dbReference type="GO" id="GO:0016787">
    <property type="term" value="F:hydrolase activity"/>
    <property type="evidence" value="ECO:0007669"/>
    <property type="project" value="UniProtKB-KW"/>
</dbReference>
<dbReference type="SUPFAM" id="SSF52540">
    <property type="entry name" value="P-loop containing nucleoside triphosphate hydrolases"/>
    <property type="match status" value="1"/>
</dbReference>
<dbReference type="Proteomes" id="UP001175000">
    <property type="component" value="Unassembled WGS sequence"/>
</dbReference>
<dbReference type="Pfam" id="PF04548">
    <property type="entry name" value="AIG1"/>
    <property type="match status" value="1"/>
</dbReference>
<evidence type="ECO:0000313" key="5">
    <source>
        <dbReference type="Proteomes" id="UP001175000"/>
    </source>
</evidence>
<dbReference type="InterPro" id="IPR006703">
    <property type="entry name" value="G_AIG1"/>
</dbReference>
<feature type="domain" description="AIG1-type G" evidence="3">
    <location>
        <begin position="15"/>
        <end position="150"/>
    </location>
</feature>
<evidence type="ECO:0000256" key="2">
    <source>
        <dbReference type="SAM" id="MobiDB-lite"/>
    </source>
</evidence>
<feature type="compositionally biased region" description="Basic residues" evidence="2">
    <location>
        <begin position="346"/>
        <end position="357"/>
    </location>
</feature>